<dbReference type="EMBL" id="JARXVQ010000001">
    <property type="protein sequence ID" value="MDH6180083.1"/>
    <property type="molecule type" value="Genomic_DNA"/>
</dbReference>
<keyword evidence="2" id="KW-1185">Reference proteome</keyword>
<comment type="caution">
    <text evidence="1">The sequence shown here is derived from an EMBL/GenBank/DDBJ whole genome shotgun (WGS) entry which is preliminary data.</text>
</comment>
<reference evidence="1 2" key="1">
    <citation type="submission" date="2023-04" db="EMBL/GenBank/DDBJ databases">
        <title>Genome Encyclopedia of Bacteria and Archaea VI: Functional Genomics of Type Strains.</title>
        <authorList>
            <person name="Whitman W."/>
        </authorList>
    </citation>
    <scope>NUCLEOTIDE SEQUENCE [LARGE SCALE GENOMIC DNA]</scope>
    <source>
        <strain evidence="1 2">SG_E_30_P1</strain>
    </source>
</reference>
<evidence type="ECO:0000313" key="1">
    <source>
        <dbReference type="EMBL" id="MDH6180083.1"/>
    </source>
</evidence>
<proteinExistence type="predicted"/>
<organism evidence="1 2">
    <name type="scientific">Antiquaquibacter oligotrophicus</name>
    <dbReference type="NCBI Taxonomy" id="2880260"/>
    <lineage>
        <taxon>Bacteria</taxon>
        <taxon>Bacillati</taxon>
        <taxon>Actinomycetota</taxon>
        <taxon>Actinomycetes</taxon>
        <taxon>Micrococcales</taxon>
        <taxon>Microbacteriaceae</taxon>
        <taxon>Antiquaquibacter</taxon>
    </lineage>
</organism>
<name>A0ABT6KKV7_9MICO</name>
<evidence type="ECO:0000313" key="2">
    <source>
        <dbReference type="Proteomes" id="UP001160142"/>
    </source>
</evidence>
<accession>A0ABT6KKV7</accession>
<dbReference type="RefSeq" id="WP_322132449.1">
    <property type="nucleotide sequence ID" value="NZ_CP085036.1"/>
</dbReference>
<sequence>MMIIDSGYGLHFYMFRDERDRESTEVRIVCLDENLRLVHFARIADTYRGSLDEHAAEIREAVGRERVKYFAIGHRLGRELSSTYENAFDDDSEVIKDLEAQGRVFLGHQLHGDETWASSGPMYFFESYFISENVPRILIIPGPHPFLDCTCAYCGPREEKRRAAAALHAGSEGPLP</sequence>
<gene>
    <name evidence="1" type="ORF">M2152_000265</name>
</gene>
<dbReference type="Proteomes" id="UP001160142">
    <property type="component" value="Unassembled WGS sequence"/>
</dbReference>
<protein>
    <submittedName>
        <fullName evidence="1">Uncharacterized protein</fullName>
    </submittedName>
</protein>